<proteinExistence type="predicted"/>
<dbReference type="Proteomes" id="UP000284375">
    <property type="component" value="Unassembled WGS sequence"/>
</dbReference>
<gene>
    <name evidence="3" type="ORF">VSDG_07032</name>
</gene>
<evidence type="ECO:0000256" key="1">
    <source>
        <dbReference type="ARBA" id="ARBA00023242"/>
    </source>
</evidence>
<feature type="region of interest" description="Disordered" evidence="2">
    <location>
        <begin position="380"/>
        <end position="489"/>
    </location>
</feature>
<organism evidence="3 4">
    <name type="scientific">Cytospora chrysosperma</name>
    <name type="common">Cytospora canker fungus</name>
    <name type="synonym">Sphaeria chrysosperma</name>
    <dbReference type="NCBI Taxonomy" id="252740"/>
    <lineage>
        <taxon>Eukaryota</taxon>
        <taxon>Fungi</taxon>
        <taxon>Dikarya</taxon>
        <taxon>Ascomycota</taxon>
        <taxon>Pezizomycotina</taxon>
        <taxon>Sordariomycetes</taxon>
        <taxon>Sordariomycetidae</taxon>
        <taxon>Diaporthales</taxon>
        <taxon>Cytosporaceae</taxon>
        <taxon>Cytospora</taxon>
    </lineage>
</organism>
<evidence type="ECO:0000313" key="3">
    <source>
        <dbReference type="EMBL" id="ROV93732.1"/>
    </source>
</evidence>
<evidence type="ECO:0000313" key="4">
    <source>
        <dbReference type="Proteomes" id="UP000284375"/>
    </source>
</evidence>
<evidence type="ECO:0008006" key="5">
    <source>
        <dbReference type="Google" id="ProtNLM"/>
    </source>
</evidence>
<dbReference type="STRING" id="252740.A0A423VRQ6"/>
<protein>
    <recommendedName>
        <fullName evidence="5">Transcription factor domain-containing protein</fullName>
    </recommendedName>
</protein>
<dbReference type="OrthoDB" id="415825at2759"/>
<dbReference type="PANTHER" id="PTHR37540">
    <property type="entry name" value="TRANSCRIPTION FACTOR (ACR-2), PUTATIVE-RELATED-RELATED"/>
    <property type="match status" value="1"/>
</dbReference>
<keyword evidence="1" id="KW-0539">Nucleus</keyword>
<dbReference type="PANTHER" id="PTHR37540:SF9">
    <property type="entry name" value="ZN(2)-C6 FUNGAL-TYPE DOMAIN-CONTAINING PROTEIN"/>
    <property type="match status" value="1"/>
</dbReference>
<dbReference type="AlphaFoldDB" id="A0A423VRQ6"/>
<comment type="caution">
    <text evidence="3">The sequence shown here is derived from an EMBL/GenBank/DDBJ whole genome shotgun (WGS) entry which is preliminary data.</text>
</comment>
<feature type="compositionally biased region" description="Low complexity" evidence="2">
    <location>
        <begin position="433"/>
        <end position="451"/>
    </location>
</feature>
<evidence type="ECO:0000256" key="2">
    <source>
        <dbReference type="SAM" id="MobiDB-lite"/>
    </source>
</evidence>
<name>A0A423VRQ6_CYTCH</name>
<accession>A0A423VRQ6</accession>
<dbReference type="Pfam" id="PF11951">
    <property type="entry name" value="Fungal_trans_2"/>
    <property type="match status" value="1"/>
</dbReference>
<feature type="compositionally biased region" description="Gly residues" evidence="2">
    <location>
        <begin position="452"/>
        <end position="462"/>
    </location>
</feature>
<sequence>MPSWKLPVATRSYWHGVDLNAQPLPDAAAAEPSAAWQGQWAAVSRADFNPPAAPACGPGCTVHTEAFHDSLILLRKRTELPARFIQLWQPERTDEVLRWLVQQQSTLSPTPSPIPVADQAHPPIPPTRQNAELLRVYVNLISRYKASLGGNPDIATNPYMKHYIPFCLHSPLLAQIAIYTSACFLNDTCPDIVDNTTAMTRKGAAIYMLKTHLRTTGSTTDEAIAGVTQLILNEWHWGDRGELEAHFGGLKEMVRSRGGLSSLGLGGLLSKLVIVTDITIAFFFEIEPYLQGGPEFEFREAAPQLPFRASPNAPLVSPLVPNDARAGPVKPHEAAAQILEDMRFLIGLVLALPEDDPSPKDLQKVQTTSRWIHDRISELPATHTPVTQQHGDAEVLPGPTSATATTRPCTFPVPSHPRRRSPGQYSPQDLYAPGPWSWPQGSGSSAHASGPFPGGGGGGGGGTEHHPSHDAQPCSPRASDGGNDDSTATTPDIIYQAVRQSALIYSRAIMLRRPLGDAAVCGGEDFVRLWTTVWRCPLRAWGAVLGVFAWVLLCITPASRGTPHERFVKGMLEVALVQTALESWDVADRAMAGALRLTRWLARGGRGETDG</sequence>
<dbReference type="InterPro" id="IPR021858">
    <property type="entry name" value="Fun_TF"/>
</dbReference>
<keyword evidence="4" id="KW-1185">Reference proteome</keyword>
<reference evidence="3 4" key="1">
    <citation type="submission" date="2015-09" db="EMBL/GenBank/DDBJ databases">
        <title>Host preference determinants of Valsa canker pathogens revealed by comparative genomics.</title>
        <authorList>
            <person name="Yin Z."/>
            <person name="Huang L."/>
        </authorList>
    </citation>
    <scope>NUCLEOTIDE SEQUENCE [LARGE SCALE GENOMIC DNA]</scope>
    <source>
        <strain evidence="3 4">YSFL</strain>
    </source>
</reference>
<dbReference type="EMBL" id="LJZO01000031">
    <property type="protein sequence ID" value="ROV93732.1"/>
    <property type="molecule type" value="Genomic_DNA"/>
</dbReference>